<proteinExistence type="predicted"/>
<comment type="caution">
    <text evidence="1">The sequence shown here is derived from an EMBL/GenBank/DDBJ whole genome shotgun (WGS) entry which is preliminary data.</text>
</comment>
<evidence type="ECO:0000313" key="1">
    <source>
        <dbReference type="EMBL" id="KAK2947590.1"/>
    </source>
</evidence>
<reference evidence="1 2" key="1">
    <citation type="journal article" date="2022" name="bioRxiv">
        <title>Genomics of Preaxostyla Flagellates Illuminates Evolutionary Transitions and the Path Towards Mitochondrial Loss.</title>
        <authorList>
            <person name="Novak L.V.F."/>
            <person name="Treitli S.C."/>
            <person name="Pyrih J."/>
            <person name="Halakuc P."/>
            <person name="Pipaliya S.V."/>
            <person name="Vacek V."/>
            <person name="Brzon O."/>
            <person name="Soukal P."/>
            <person name="Eme L."/>
            <person name="Dacks J.B."/>
            <person name="Karnkowska A."/>
            <person name="Elias M."/>
            <person name="Hampl V."/>
        </authorList>
    </citation>
    <scope>NUCLEOTIDE SEQUENCE [LARGE SCALE GENOMIC DNA]</scope>
    <source>
        <strain evidence="1">NAU3</strain>
        <tissue evidence="1">Gut</tissue>
    </source>
</reference>
<dbReference type="SUPFAM" id="SSF54001">
    <property type="entry name" value="Cysteine proteinases"/>
    <property type="match status" value="1"/>
</dbReference>
<dbReference type="Proteomes" id="UP001281761">
    <property type="component" value="Unassembled WGS sequence"/>
</dbReference>
<dbReference type="InterPro" id="IPR038765">
    <property type="entry name" value="Papain-like_cys_pep_sf"/>
</dbReference>
<gene>
    <name evidence="1" type="ORF">BLNAU_17495</name>
</gene>
<accession>A0ABQ9XBJ0</accession>
<dbReference type="Gene3D" id="3.90.70.10">
    <property type="entry name" value="Cysteine proteinases"/>
    <property type="match status" value="1"/>
</dbReference>
<dbReference type="EMBL" id="JARBJD010000196">
    <property type="protein sequence ID" value="KAK2947590.1"/>
    <property type="molecule type" value="Genomic_DNA"/>
</dbReference>
<keyword evidence="2" id="KW-1185">Reference proteome</keyword>
<sequence>MLDSQTPVNTSVFTQTIHFPQFDVRQMNDTQDFFNRLVNGLNSELKNTHLRGLASSLLSGRLVRKTTLEQRGRMSVSVHPEHFWSLRVPVEPGRGMKDVLPKLILPDPRGNSVGELVRED</sequence>
<evidence type="ECO:0000313" key="2">
    <source>
        <dbReference type="Proteomes" id="UP001281761"/>
    </source>
</evidence>
<name>A0ABQ9XBJ0_9EUKA</name>
<organism evidence="1 2">
    <name type="scientific">Blattamonas nauphoetae</name>
    <dbReference type="NCBI Taxonomy" id="2049346"/>
    <lineage>
        <taxon>Eukaryota</taxon>
        <taxon>Metamonada</taxon>
        <taxon>Preaxostyla</taxon>
        <taxon>Oxymonadida</taxon>
        <taxon>Blattamonas</taxon>
    </lineage>
</organism>
<protein>
    <submittedName>
        <fullName evidence="1">Uncharacterized protein</fullName>
    </submittedName>
</protein>